<feature type="domain" description="Dienelactone hydrolase" evidence="1">
    <location>
        <begin position="176"/>
        <end position="272"/>
    </location>
</feature>
<evidence type="ECO:0000313" key="2">
    <source>
        <dbReference type="EMBL" id="EAU32234.1"/>
    </source>
</evidence>
<dbReference type="AlphaFoldDB" id="Q0CHI4"/>
<dbReference type="VEuPathDB" id="FungiDB:ATEG_06850"/>
<dbReference type="InterPro" id="IPR029058">
    <property type="entry name" value="AB_hydrolase_fold"/>
</dbReference>
<dbReference type="RefSeq" id="XP_001209535.1">
    <property type="nucleotide sequence ID" value="XM_001209535.1"/>
</dbReference>
<dbReference type="PANTHER" id="PTHR17630">
    <property type="entry name" value="DIENELACTONE HYDROLASE"/>
    <property type="match status" value="1"/>
</dbReference>
<reference evidence="3" key="1">
    <citation type="submission" date="2005-09" db="EMBL/GenBank/DDBJ databases">
        <title>Annotation of the Aspergillus terreus NIH2624 genome.</title>
        <authorList>
            <person name="Birren B.W."/>
            <person name="Lander E.S."/>
            <person name="Galagan J.E."/>
            <person name="Nusbaum C."/>
            <person name="Devon K."/>
            <person name="Henn M."/>
            <person name="Ma L.-J."/>
            <person name="Jaffe D.B."/>
            <person name="Butler J."/>
            <person name="Alvarez P."/>
            <person name="Gnerre S."/>
            <person name="Grabherr M."/>
            <person name="Kleber M."/>
            <person name="Mauceli E.W."/>
            <person name="Brockman W."/>
            <person name="Rounsley S."/>
            <person name="Young S.K."/>
            <person name="LaButti K."/>
            <person name="Pushparaj V."/>
            <person name="DeCaprio D."/>
            <person name="Crawford M."/>
            <person name="Koehrsen M."/>
            <person name="Engels R."/>
            <person name="Montgomery P."/>
            <person name="Pearson M."/>
            <person name="Howarth C."/>
            <person name="Larson L."/>
            <person name="Luoma S."/>
            <person name="White J."/>
            <person name="Alvarado L."/>
            <person name="Kodira C.D."/>
            <person name="Zeng Q."/>
            <person name="Oleary S."/>
            <person name="Yandava C."/>
            <person name="Denning D.W."/>
            <person name="Nierman W.C."/>
            <person name="Milne T."/>
            <person name="Madden K."/>
        </authorList>
    </citation>
    <scope>NUCLEOTIDE SEQUENCE [LARGE SCALE GENOMIC DNA]</scope>
    <source>
        <strain evidence="3">NIH 2624 / FGSC A1156</strain>
    </source>
</reference>
<dbReference type="GeneID" id="4319206"/>
<evidence type="ECO:0000313" key="3">
    <source>
        <dbReference type="Proteomes" id="UP000007963"/>
    </source>
</evidence>
<dbReference type="Proteomes" id="UP000007963">
    <property type="component" value="Unassembled WGS sequence"/>
</dbReference>
<protein>
    <recommendedName>
        <fullName evidence="1">Dienelactone hydrolase domain-containing protein</fullName>
    </recommendedName>
</protein>
<name>Q0CHI4_ASPTN</name>
<dbReference type="SUPFAM" id="SSF53474">
    <property type="entry name" value="alpha/beta-Hydrolases"/>
    <property type="match status" value="1"/>
</dbReference>
<dbReference type="OMA" id="GDNPHTP"/>
<organism evidence="2 3">
    <name type="scientific">Aspergillus terreus (strain NIH 2624 / FGSC A1156)</name>
    <dbReference type="NCBI Taxonomy" id="341663"/>
    <lineage>
        <taxon>Eukaryota</taxon>
        <taxon>Fungi</taxon>
        <taxon>Dikarya</taxon>
        <taxon>Ascomycota</taxon>
        <taxon>Pezizomycotina</taxon>
        <taxon>Eurotiomycetes</taxon>
        <taxon>Eurotiomycetidae</taxon>
        <taxon>Eurotiales</taxon>
        <taxon>Aspergillaceae</taxon>
        <taxon>Aspergillus</taxon>
        <taxon>Aspergillus subgen. Circumdati</taxon>
    </lineage>
</organism>
<dbReference type="Pfam" id="PF01738">
    <property type="entry name" value="DLH"/>
    <property type="match status" value="2"/>
</dbReference>
<gene>
    <name evidence="2" type="ORF">ATEG_06850</name>
</gene>
<dbReference type="PANTHER" id="PTHR17630:SF44">
    <property type="entry name" value="PROTEIN AIM2"/>
    <property type="match status" value="1"/>
</dbReference>
<proteinExistence type="predicted"/>
<evidence type="ECO:0000259" key="1">
    <source>
        <dbReference type="Pfam" id="PF01738"/>
    </source>
</evidence>
<dbReference type="STRING" id="341663.Q0CHI4"/>
<feature type="domain" description="Dienelactone hydrolase" evidence="1">
    <location>
        <begin position="31"/>
        <end position="142"/>
    </location>
</feature>
<dbReference type="InterPro" id="IPR002925">
    <property type="entry name" value="Dienelactn_hydro"/>
</dbReference>
<dbReference type="GO" id="GO:0016787">
    <property type="term" value="F:hydrolase activity"/>
    <property type="evidence" value="ECO:0007669"/>
    <property type="project" value="InterPro"/>
</dbReference>
<dbReference type="EMBL" id="CH476603">
    <property type="protein sequence ID" value="EAU32234.1"/>
    <property type="molecule type" value="Genomic_DNA"/>
</dbReference>
<dbReference type="OrthoDB" id="17560at2759"/>
<sequence>MASNAPGPCCVVGVKHEGDPKGTYKNIGNVETYIAYPPSQSTERAILMLTDVIGHRFINAQLIADQFAANGYLVVVPDLFHGDPVQLNRPDGFDIMKWLQGPPGHLPNRVDPVVQSVIDEMRTKMGCRKIGAVGYCFGVRTPMDWGKRFIAYSILHVMLTRPPQAKYVVRFLHSGLLDAGYVAHPSFVEADELRKIEGPLSIAAAETDSIFPAPKRHESEKILSEVGQPYQINLFSGVEHGFAVRADISKPHLKFAKENAFIQAVTWLNQYLV</sequence>
<accession>Q0CHI4</accession>
<dbReference type="HOGENOM" id="CLU_054590_2_1_1"/>
<dbReference type="Gene3D" id="3.40.50.1820">
    <property type="entry name" value="alpha/beta hydrolase"/>
    <property type="match status" value="1"/>
</dbReference>
<dbReference type="eggNOG" id="KOG3043">
    <property type="taxonomic scope" value="Eukaryota"/>
</dbReference>